<proteinExistence type="predicted"/>
<keyword evidence="1" id="KW-1133">Transmembrane helix</keyword>
<organism evidence="2 3">
    <name type="scientific">Aminipila butyrica</name>
    <dbReference type="NCBI Taxonomy" id="433296"/>
    <lineage>
        <taxon>Bacteria</taxon>
        <taxon>Bacillati</taxon>
        <taxon>Bacillota</taxon>
        <taxon>Clostridia</taxon>
        <taxon>Peptostreptococcales</taxon>
        <taxon>Anaerovoracaceae</taxon>
        <taxon>Aminipila</taxon>
    </lineage>
</organism>
<gene>
    <name evidence="2" type="ORF">Ami103574_05480</name>
</gene>
<evidence type="ECO:0000313" key="3">
    <source>
        <dbReference type="Proteomes" id="UP000466848"/>
    </source>
</evidence>
<sequence length="115" mass="12615">MDYFRQIHFKTNQKHTAIRRIALAMCVIFIAVSLFSAAYIITQANHTHDHNGPDGSCVTCAHLALAGNLLRSISAVVVGSAPLWGGLFVVLSICKPHYSYGKLNTLVHLKVKLNN</sequence>
<dbReference type="RefSeq" id="WP_163065667.1">
    <property type="nucleotide sequence ID" value="NZ_CP048649.1"/>
</dbReference>
<evidence type="ECO:0000313" key="2">
    <source>
        <dbReference type="EMBL" id="QIB68804.1"/>
    </source>
</evidence>
<reference evidence="2 3" key="1">
    <citation type="submission" date="2020-02" db="EMBL/GenBank/DDBJ databases">
        <authorList>
            <person name="Kim Y.B."/>
            <person name="Roh S.W."/>
        </authorList>
    </citation>
    <scope>NUCLEOTIDE SEQUENCE [LARGE SCALE GENOMIC DNA]</scope>
    <source>
        <strain evidence="2 3">DSM 103574</strain>
    </source>
</reference>
<name>A0A858BVL5_9FIRM</name>
<feature type="transmembrane region" description="Helical" evidence="1">
    <location>
        <begin position="73"/>
        <end position="94"/>
    </location>
</feature>
<dbReference type="Proteomes" id="UP000466848">
    <property type="component" value="Chromosome"/>
</dbReference>
<feature type="transmembrane region" description="Helical" evidence="1">
    <location>
        <begin position="21"/>
        <end position="41"/>
    </location>
</feature>
<dbReference type="EMBL" id="CP048649">
    <property type="protein sequence ID" value="QIB68804.1"/>
    <property type="molecule type" value="Genomic_DNA"/>
</dbReference>
<keyword evidence="1" id="KW-0472">Membrane</keyword>
<keyword evidence="3" id="KW-1185">Reference proteome</keyword>
<evidence type="ECO:0000256" key="1">
    <source>
        <dbReference type="SAM" id="Phobius"/>
    </source>
</evidence>
<keyword evidence="1" id="KW-0812">Transmembrane</keyword>
<accession>A0A858BVL5</accession>
<protein>
    <submittedName>
        <fullName evidence="2">Uncharacterized protein</fullName>
    </submittedName>
</protein>
<dbReference type="KEGG" id="abut:Ami103574_05480"/>
<dbReference type="AlphaFoldDB" id="A0A858BVL5"/>